<evidence type="ECO:0000256" key="3">
    <source>
        <dbReference type="ARBA" id="ARBA00009284"/>
    </source>
</evidence>
<dbReference type="SUPFAM" id="SSF74650">
    <property type="entry name" value="Galactose mutarotase-like"/>
    <property type="match status" value="1"/>
</dbReference>
<reference evidence="7 8" key="1">
    <citation type="submission" date="2019-01" db="EMBL/GenBank/DDBJ databases">
        <title>Sphingomonas mucosissima sp. nov. and Sphingomonas desiccabilis sp. nov., from biological soil crusts in the Colorado Plateau, USA.</title>
        <authorList>
            <person name="Zhu D."/>
        </authorList>
    </citation>
    <scope>NUCLEOTIDE SEQUENCE [LARGE SCALE GENOMIC DNA]</scope>
    <source>
        <strain evidence="7 8">CP1D</strain>
    </source>
</reference>
<evidence type="ECO:0000259" key="6">
    <source>
        <dbReference type="Pfam" id="PF04349"/>
    </source>
</evidence>
<protein>
    <submittedName>
        <fullName evidence="7">Glucan biosynthesis protein D</fullName>
    </submittedName>
</protein>
<dbReference type="InterPro" id="IPR014718">
    <property type="entry name" value="GH-type_carb-bd"/>
</dbReference>
<organism evidence="7 8">
    <name type="scientific">Sphingomonas desiccabilis</name>
    <dbReference type="NCBI Taxonomy" id="429134"/>
    <lineage>
        <taxon>Bacteria</taxon>
        <taxon>Pseudomonadati</taxon>
        <taxon>Pseudomonadota</taxon>
        <taxon>Alphaproteobacteria</taxon>
        <taxon>Sphingomonadales</taxon>
        <taxon>Sphingomonadaceae</taxon>
        <taxon>Sphingomonas</taxon>
    </lineage>
</organism>
<evidence type="ECO:0000313" key="7">
    <source>
        <dbReference type="EMBL" id="RXZ35008.1"/>
    </source>
</evidence>
<dbReference type="GO" id="GO:0051274">
    <property type="term" value="P:beta-glucan biosynthetic process"/>
    <property type="evidence" value="ECO:0007669"/>
    <property type="project" value="TreeGrafter"/>
</dbReference>
<comment type="subcellular location">
    <subcellularLocation>
        <location evidence="1">Periplasm</location>
    </subcellularLocation>
</comment>
<comment type="caution">
    <text evidence="7">The sequence shown here is derived from an EMBL/GenBank/DDBJ whole genome shotgun (WGS) entry which is preliminary data.</text>
</comment>
<dbReference type="AlphaFoldDB" id="A0A4Q2IZR9"/>
<comment type="pathway">
    <text evidence="2">Glycan metabolism; osmoregulated periplasmic glucan (OPG) biosynthesis.</text>
</comment>
<dbReference type="EMBL" id="SDPT01000001">
    <property type="protein sequence ID" value="RXZ35008.1"/>
    <property type="molecule type" value="Genomic_DNA"/>
</dbReference>
<proteinExistence type="inferred from homology"/>
<keyword evidence="4" id="KW-0732">Signal</keyword>
<dbReference type="PANTHER" id="PTHR30504:SF3">
    <property type="entry name" value="GLUCANS BIOSYNTHESIS PROTEIN D"/>
    <property type="match status" value="1"/>
</dbReference>
<dbReference type="GO" id="GO:0003824">
    <property type="term" value="F:catalytic activity"/>
    <property type="evidence" value="ECO:0007669"/>
    <property type="project" value="InterPro"/>
</dbReference>
<dbReference type="InterPro" id="IPR014438">
    <property type="entry name" value="Glucan_biosyn_MdoG/MdoD"/>
</dbReference>
<dbReference type="RefSeq" id="WP_129340788.1">
    <property type="nucleotide sequence ID" value="NZ_JACIDD010000001.1"/>
</dbReference>
<dbReference type="UniPathway" id="UPA00637"/>
<evidence type="ECO:0000256" key="4">
    <source>
        <dbReference type="ARBA" id="ARBA00022729"/>
    </source>
</evidence>
<dbReference type="InterPro" id="IPR014756">
    <property type="entry name" value="Ig_E-set"/>
</dbReference>
<dbReference type="GO" id="GO:0030246">
    <property type="term" value="F:carbohydrate binding"/>
    <property type="evidence" value="ECO:0007669"/>
    <property type="project" value="InterPro"/>
</dbReference>
<feature type="domain" description="Glucan biosynthesis periplasmic MdoG C-terminal" evidence="6">
    <location>
        <begin position="37"/>
        <end position="495"/>
    </location>
</feature>
<comment type="similarity">
    <text evidence="3">Belongs to the OpgD/OpgG family.</text>
</comment>
<dbReference type="GO" id="GO:0030288">
    <property type="term" value="C:outer membrane-bounded periplasmic space"/>
    <property type="evidence" value="ECO:0007669"/>
    <property type="project" value="TreeGrafter"/>
</dbReference>
<evidence type="ECO:0000256" key="5">
    <source>
        <dbReference type="ARBA" id="ARBA00022764"/>
    </source>
</evidence>
<keyword evidence="8" id="KW-1185">Reference proteome</keyword>
<dbReference type="InterPro" id="IPR013783">
    <property type="entry name" value="Ig-like_fold"/>
</dbReference>
<evidence type="ECO:0000313" key="8">
    <source>
        <dbReference type="Proteomes" id="UP000292347"/>
    </source>
</evidence>
<evidence type="ECO:0000256" key="2">
    <source>
        <dbReference type="ARBA" id="ARBA00005001"/>
    </source>
</evidence>
<dbReference type="OrthoDB" id="9777817at2"/>
<name>A0A4Q2IZR9_9SPHN</name>
<dbReference type="Gene3D" id="2.60.40.10">
    <property type="entry name" value="Immunoglobulins"/>
    <property type="match status" value="1"/>
</dbReference>
<dbReference type="PANTHER" id="PTHR30504">
    <property type="entry name" value="GLUCANS BIOSYNTHESIS PROTEIN"/>
    <property type="match status" value="1"/>
</dbReference>
<sequence>MRYPTRREIVATAGLAALFGGPFAAMARRTQSPAQPFSWEALQERAATLARQPYRAPERVAAAAAIDYDAVGSIRYRPEETLAGGIRLFPLGRYAPTPVKIHIVENGQARAVPFSRDLFQAVSGHAPPLGIAGFRAMEPGKESDWMAFQGASYFRTAGSQDQYGLSARGIAINTGISGREEFPDFTEFWIERTGGDAYTVYALMDGASVTGAYRIASRHQNGVQQDVSAVLHLRRDVERLGIAPATSMFWYGEGNRGAAVDWRPEIHDSDGLALLTGRGERIWRPLVNPPHETLDSFADENPRGFGLLQRDRTFDHYQDDGAFYDRRPSLWVEPRGQWGRGNVVLFAFPTAAETVDNIVSFWVPAEAPKAGQRLQFDYGLRWGSDDPTLAQATAHVVDSWTGVAGRPGDAPTKGARKLVVDFEGAGLAGLDRSSGVSAAIDVARGKLIASAAYPVVGQKNRWRITADIAPEANGPADVRLFLKRGDRALSETLLFPVFNG</sequence>
<dbReference type="InterPro" id="IPR011013">
    <property type="entry name" value="Gal_mutarotase_sf_dom"/>
</dbReference>
<dbReference type="Proteomes" id="UP000292347">
    <property type="component" value="Unassembled WGS sequence"/>
</dbReference>
<keyword evidence="5" id="KW-0574">Periplasm</keyword>
<dbReference type="PIRSF" id="PIRSF006281">
    <property type="entry name" value="MdoG"/>
    <property type="match status" value="1"/>
</dbReference>
<dbReference type="Pfam" id="PF04349">
    <property type="entry name" value="MdoG"/>
    <property type="match status" value="1"/>
</dbReference>
<dbReference type="InterPro" id="IPR007444">
    <property type="entry name" value="Glucan_biosyn_MdoG_C"/>
</dbReference>
<accession>A0A4Q2IZR9</accession>
<gene>
    <name evidence="7" type="ORF">EO081_05000</name>
</gene>
<evidence type="ECO:0000256" key="1">
    <source>
        <dbReference type="ARBA" id="ARBA00004418"/>
    </source>
</evidence>
<dbReference type="SUPFAM" id="SSF81296">
    <property type="entry name" value="E set domains"/>
    <property type="match status" value="1"/>
</dbReference>
<dbReference type="Gene3D" id="2.70.98.10">
    <property type="match status" value="1"/>
</dbReference>